<proteinExistence type="inferred from homology"/>
<protein>
    <submittedName>
        <fullName evidence="3">Linear gramicidin dehydrogenase LgrE</fullName>
        <ecNumber evidence="3">1.1.-.-</ecNumber>
    </submittedName>
</protein>
<evidence type="ECO:0000259" key="2">
    <source>
        <dbReference type="Pfam" id="PF00975"/>
    </source>
</evidence>
<evidence type="ECO:0000256" key="1">
    <source>
        <dbReference type="ARBA" id="ARBA00007169"/>
    </source>
</evidence>
<dbReference type="Gene3D" id="3.40.50.1820">
    <property type="entry name" value="alpha/beta hydrolase"/>
    <property type="match status" value="1"/>
</dbReference>
<dbReference type="PANTHER" id="PTHR11487:SF0">
    <property type="entry name" value="S-ACYL FATTY ACID SYNTHASE THIOESTERASE, MEDIUM CHAIN"/>
    <property type="match status" value="1"/>
</dbReference>
<dbReference type="GO" id="GO:0008610">
    <property type="term" value="P:lipid biosynthetic process"/>
    <property type="evidence" value="ECO:0007669"/>
    <property type="project" value="TreeGrafter"/>
</dbReference>
<dbReference type="Pfam" id="PF00975">
    <property type="entry name" value="Thioesterase"/>
    <property type="match status" value="1"/>
</dbReference>
<keyword evidence="3" id="KW-0560">Oxidoreductase</keyword>
<accession>A0A1C3HFM6</accession>
<evidence type="ECO:0000313" key="3">
    <source>
        <dbReference type="EMBL" id="SAY43818.1"/>
    </source>
</evidence>
<dbReference type="PANTHER" id="PTHR11487">
    <property type="entry name" value="THIOESTERASE"/>
    <property type="match status" value="1"/>
</dbReference>
<dbReference type="InterPro" id="IPR012223">
    <property type="entry name" value="TEII"/>
</dbReference>
<comment type="similarity">
    <text evidence="1">Belongs to the thioesterase family.</text>
</comment>
<reference evidence="3" key="1">
    <citation type="submission" date="2016-05" db="EMBL/GenBank/DDBJ databases">
        <authorList>
            <person name="Cock P.J.A."/>
            <person name="Cock P.J.A."/>
        </authorList>
    </citation>
    <scope>NUCLEOTIDE SEQUENCE</scope>
    <source>
        <strain evidence="3">PWN146_assembly</strain>
    </source>
</reference>
<dbReference type="InterPro" id="IPR029058">
    <property type="entry name" value="AB_hydrolase_fold"/>
</dbReference>
<dbReference type="EC" id="1.1.-.-" evidence="3"/>
<dbReference type="GO" id="GO:0016491">
    <property type="term" value="F:oxidoreductase activity"/>
    <property type="evidence" value="ECO:0007669"/>
    <property type="project" value="UniProtKB-KW"/>
</dbReference>
<sequence length="244" mass="27582">MWFEQIKRGTGGDDEHILFCFPYAAGNAEVFVPFSHYVNSNTSVYAMQLPGNGRRFSEALCNDVCKILDEVEREATSLMSGKPYSFLGHSNGGLFAFELASRFIAQDKPPVRIFIAAEAPPHITDFKHDPMHSDDDEMAEVLRRYGGTQPDILDDVDFRSLFFPIIRNELSINFHMKRALKEKTINYPLVLIHGSRDSTVSKTDMAAWARYTSAHIGLHTVSSDHFFINHQPKEVADIVNQQLA</sequence>
<dbReference type="EMBL" id="LT575490">
    <property type="protein sequence ID" value="SAY43818.1"/>
    <property type="molecule type" value="Genomic_DNA"/>
</dbReference>
<organism evidence="3">
    <name type="scientific">Serratia marcescens</name>
    <dbReference type="NCBI Taxonomy" id="615"/>
    <lineage>
        <taxon>Bacteria</taxon>
        <taxon>Pseudomonadati</taxon>
        <taxon>Pseudomonadota</taxon>
        <taxon>Gammaproteobacteria</taxon>
        <taxon>Enterobacterales</taxon>
        <taxon>Yersiniaceae</taxon>
        <taxon>Serratia</taxon>
    </lineage>
</organism>
<name>A0A1C3HFM6_SERMA</name>
<dbReference type="InterPro" id="IPR001031">
    <property type="entry name" value="Thioesterase"/>
</dbReference>
<feature type="domain" description="Thioesterase" evidence="2">
    <location>
        <begin position="17"/>
        <end position="242"/>
    </location>
</feature>
<gene>
    <name evidence="3" type="primary">lgrE</name>
    <name evidence="3" type="ORF">PWN146_02511</name>
</gene>
<dbReference type="SUPFAM" id="SSF53474">
    <property type="entry name" value="alpha/beta-Hydrolases"/>
    <property type="match status" value="1"/>
</dbReference>
<dbReference type="AlphaFoldDB" id="A0A1C3HFM6"/>